<dbReference type="Pfam" id="PF02518">
    <property type="entry name" value="HATPase_c"/>
    <property type="match status" value="1"/>
</dbReference>
<dbReference type="InterPro" id="IPR055558">
    <property type="entry name" value="DUF7134"/>
</dbReference>
<protein>
    <recommendedName>
        <fullName evidence="2">histidine kinase</fullName>
        <ecNumber evidence="2">2.7.13.3</ecNumber>
    </recommendedName>
</protein>
<evidence type="ECO:0000256" key="8">
    <source>
        <dbReference type="ARBA" id="ARBA00023012"/>
    </source>
</evidence>
<comment type="caution">
    <text evidence="13">The sequence shown here is derived from an EMBL/GenBank/DDBJ whole genome shotgun (WGS) entry which is preliminary data.</text>
</comment>
<feature type="domain" description="Histidine kinase/HSP90-like ATPase" evidence="10">
    <location>
        <begin position="268"/>
        <end position="357"/>
    </location>
</feature>
<comment type="catalytic activity">
    <reaction evidence="1">
        <text>ATP + protein L-histidine = ADP + protein N-phospho-L-histidine.</text>
        <dbReference type="EC" id="2.7.13.3"/>
    </reaction>
</comment>
<evidence type="ECO:0000256" key="3">
    <source>
        <dbReference type="ARBA" id="ARBA00022553"/>
    </source>
</evidence>
<dbReference type="Proteomes" id="UP001597419">
    <property type="component" value="Unassembled WGS sequence"/>
</dbReference>
<keyword evidence="9" id="KW-0472">Membrane</keyword>
<sequence length="360" mass="38547">MQDSMLAALLCAAWWVWLLSGHAENDLPLRMAVAGACTLPLALRRRAPLLSWAVVLVAAMVVAWWNVSNAVGDIPTLLAVYSAGNHLAGRPQAATGLLTLAWSQSIPLLQGQTGTASPFVGGLLLFGTAWLLGAQHRRTRQLTGQLRLEQEMNAQRAVISERSRIARDLHDAVAHHISAISVHAYAASEALDRDSAVAKASLGHVGAASRAVISEARWIVGLLDSEDDHRVQPSLREVDRLTEPIRAIGGEVTITVAPAALRLPETAQTAVYRILQEALTNVVKHVGPVRVRVTVERSGGELRVEVVNARGATRARRDAKAGRGLVGMRERAALFSGTLDAGPLPDGGYRVKAVLEVEEP</sequence>
<dbReference type="GO" id="GO:0016301">
    <property type="term" value="F:kinase activity"/>
    <property type="evidence" value="ECO:0007669"/>
    <property type="project" value="UniProtKB-KW"/>
</dbReference>
<keyword evidence="9" id="KW-1133">Transmembrane helix</keyword>
<gene>
    <name evidence="13" type="ORF">ACFSYJ_00770</name>
</gene>
<evidence type="ECO:0000256" key="9">
    <source>
        <dbReference type="SAM" id="Phobius"/>
    </source>
</evidence>
<keyword evidence="3" id="KW-0597">Phosphoprotein</keyword>
<evidence type="ECO:0000256" key="4">
    <source>
        <dbReference type="ARBA" id="ARBA00022679"/>
    </source>
</evidence>
<feature type="domain" description="Signal transduction histidine kinase subgroup 3 dimerisation and phosphoacceptor" evidence="11">
    <location>
        <begin position="161"/>
        <end position="225"/>
    </location>
</feature>
<name>A0ABW5G9S4_9PSEU</name>
<evidence type="ECO:0000259" key="11">
    <source>
        <dbReference type="Pfam" id="PF07730"/>
    </source>
</evidence>
<keyword evidence="9" id="KW-0812">Transmembrane</keyword>
<evidence type="ECO:0000256" key="6">
    <source>
        <dbReference type="ARBA" id="ARBA00022777"/>
    </source>
</evidence>
<keyword evidence="5" id="KW-0547">Nucleotide-binding</keyword>
<proteinExistence type="predicted"/>
<evidence type="ECO:0000313" key="14">
    <source>
        <dbReference type="Proteomes" id="UP001597419"/>
    </source>
</evidence>
<keyword evidence="6 13" id="KW-0418">Kinase</keyword>
<evidence type="ECO:0000256" key="5">
    <source>
        <dbReference type="ARBA" id="ARBA00022741"/>
    </source>
</evidence>
<dbReference type="InterPro" id="IPR003594">
    <property type="entry name" value="HATPase_dom"/>
</dbReference>
<dbReference type="Gene3D" id="3.30.565.10">
    <property type="entry name" value="Histidine kinase-like ATPase, C-terminal domain"/>
    <property type="match status" value="1"/>
</dbReference>
<feature type="domain" description="DUF7134" evidence="12">
    <location>
        <begin position="3"/>
        <end position="140"/>
    </location>
</feature>
<dbReference type="Pfam" id="PF23539">
    <property type="entry name" value="DUF7134"/>
    <property type="match status" value="1"/>
</dbReference>
<dbReference type="PANTHER" id="PTHR24421">
    <property type="entry name" value="NITRATE/NITRITE SENSOR PROTEIN NARX-RELATED"/>
    <property type="match status" value="1"/>
</dbReference>
<organism evidence="13 14">
    <name type="scientific">Amycolatopsis samaneae</name>
    <dbReference type="NCBI Taxonomy" id="664691"/>
    <lineage>
        <taxon>Bacteria</taxon>
        <taxon>Bacillati</taxon>
        <taxon>Actinomycetota</taxon>
        <taxon>Actinomycetes</taxon>
        <taxon>Pseudonocardiales</taxon>
        <taxon>Pseudonocardiaceae</taxon>
        <taxon>Amycolatopsis</taxon>
    </lineage>
</organism>
<feature type="transmembrane region" description="Helical" evidence="9">
    <location>
        <begin position="47"/>
        <end position="67"/>
    </location>
</feature>
<dbReference type="Pfam" id="PF07730">
    <property type="entry name" value="HisKA_3"/>
    <property type="match status" value="1"/>
</dbReference>
<dbReference type="InterPro" id="IPR050482">
    <property type="entry name" value="Sensor_HK_TwoCompSys"/>
</dbReference>
<keyword evidence="8" id="KW-0902">Two-component regulatory system</keyword>
<dbReference type="SUPFAM" id="SSF55874">
    <property type="entry name" value="ATPase domain of HSP90 chaperone/DNA topoisomerase II/histidine kinase"/>
    <property type="match status" value="1"/>
</dbReference>
<dbReference type="PANTHER" id="PTHR24421:SF10">
    <property type="entry name" value="NITRATE_NITRITE SENSOR PROTEIN NARQ"/>
    <property type="match status" value="1"/>
</dbReference>
<dbReference type="InterPro" id="IPR036890">
    <property type="entry name" value="HATPase_C_sf"/>
</dbReference>
<evidence type="ECO:0000259" key="12">
    <source>
        <dbReference type="Pfam" id="PF23539"/>
    </source>
</evidence>
<keyword evidence="14" id="KW-1185">Reference proteome</keyword>
<evidence type="ECO:0000256" key="2">
    <source>
        <dbReference type="ARBA" id="ARBA00012438"/>
    </source>
</evidence>
<dbReference type="CDD" id="cd16917">
    <property type="entry name" value="HATPase_UhpB-NarQ-NarX-like"/>
    <property type="match status" value="1"/>
</dbReference>
<reference evidence="14" key="1">
    <citation type="journal article" date="2019" name="Int. J. Syst. Evol. Microbiol.">
        <title>The Global Catalogue of Microorganisms (GCM) 10K type strain sequencing project: providing services to taxonomists for standard genome sequencing and annotation.</title>
        <authorList>
            <consortium name="The Broad Institute Genomics Platform"/>
            <consortium name="The Broad Institute Genome Sequencing Center for Infectious Disease"/>
            <person name="Wu L."/>
            <person name="Ma J."/>
        </authorList>
    </citation>
    <scope>NUCLEOTIDE SEQUENCE [LARGE SCALE GENOMIC DNA]</scope>
    <source>
        <strain evidence="14">CGMCC 4.7643</strain>
    </source>
</reference>
<dbReference type="EC" id="2.7.13.3" evidence="2"/>
<keyword evidence="7" id="KW-0067">ATP-binding</keyword>
<accession>A0ABW5G9S4</accession>
<dbReference type="InterPro" id="IPR011712">
    <property type="entry name" value="Sig_transdc_His_kin_sub3_dim/P"/>
</dbReference>
<evidence type="ECO:0000256" key="7">
    <source>
        <dbReference type="ARBA" id="ARBA00022840"/>
    </source>
</evidence>
<dbReference type="RefSeq" id="WP_345402151.1">
    <property type="nucleotide sequence ID" value="NZ_BAABHG010000013.1"/>
</dbReference>
<evidence type="ECO:0000313" key="13">
    <source>
        <dbReference type="EMBL" id="MFD2457104.1"/>
    </source>
</evidence>
<evidence type="ECO:0000259" key="10">
    <source>
        <dbReference type="Pfam" id="PF02518"/>
    </source>
</evidence>
<evidence type="ECO:0000256" key="1">
    <source>
        <dbReference type="ARBA" id="ARBA00000085"/>
    </source>
</evidence>
<dbReference type="EMBL" id="JBHUKU010000001">
    <property type="protein sequence ID" value="MFD2457104.1"/>
    <property type="molecule type" value="Genomic_DNA"/>
</dbReference>
<dbReference type="Gene3D" id="1.20.5.1930">
    <property type="match status" value="1"/>
</dbReference>
<keyword evidence="4" id="KW-0808">Transferase</keyword>